<dbReference type="Proteomes" id="UP000236594">
    <property type="component" value="Unassembled WGS sequence"/>
</dbReference>
<dbReference type="Gene3D" id="3.40.50.12160">
    <property type="entry name" value="Methylthiotransferase, N-terminal domain"/>
    <property type="match status" value="1"/>
</dbReference>
<dbReference type="GO" id="GO:0051539">
    <property type="term" value="F:4 iron, 4 sulfur cluster binding"/>
    <property type="evidence" value="ECO:0007669"/>
    <property type="project" value="UniProtKB-KW"/>
</dbReference>
<keyword evidence="19" id="KW-1185">Reference proteome</keyword>
<evidence type="ECO:0000256" key="6">
    <source>
        <dbReference type="ARBA" id="ARBA00022679"/>
    </source>
</evidence>
<dbReference type="Gene3D" id="3.80.30.20">
    <property type="entry name" value="tm_1862 like domain"/>
    <property type="match status" value="1"/>
</dbReference>
<name>A0A316WUS1_9FLAO</name>
<dbReference type="InterPro" id="IPR058240">
    <property type="entry name" value="rSAM_sf"/>
</dbReference>
<evidence type="ECO:0000256" key="9">
    <source>
        <dbReference type="ARBA" id="ARBA00022723"/>
    </source>
</evidence>
<evidence type="ECO:0000313" key="19">
    <source>
        <dbReference type="Proteomes" id="UP000236594"/>
    </source>
</evidence>
<dbReference type="Pfam" id="PF00919">
    <property type="entry name" value="UPF0004"/>
    <property type="match status" value="1"/>
</dbReference>
<keyword evidence="6 18" id="KW-0808">Transferase</keyword>
<comment type="similarity">
    <text evidence="14">Belongs to the methylthiotransferase family. MtaB subfamily.</text>
</comment>
<dbReference type="PROSITE" id="PS51449">
    <property type="entry name" value="MTTASE_N"/>
    <property type="match status" value="1"/>
</dbReference>
<dbReference type="InterPro" id="IPR006638">
    <property type="entry name" value="Elp3/MiaA/NifB-like_rSAM"/>
</dbReference>
<dbReference type="InterPro" id="IPR038135">
    <property type="entry name" value="Methylthiotransferase_N_sf"/>
</dbReference>
<evidence type="ECO:0000259" key="17">
    <source>
        <dbReference type="PROSITE" id="PS51918"/>
    </source>
</evidence>
<dbReference type="NCBIfam" id="TIGR01579">
    <property type="entry name" value="MiaB-like-C"/>
    <property type="match status" value="1"/>
</dbReference>
<dbReference type="InterPro" id="IPR007197">
    <property type="entry name" value="rSAM"/>
</dbReference>
<evidence type="ECO:0000256" key="3">
    <source>
        <dbReference type="ARBA" id="ARBA00013273"/>
    </source>
</evidence>
<dbReference type="NCBIfam" id="TIGR00089">
    <property type="entry name" value="MiaB/RimO family radical SAM methylthiotransferase"/>
    <property type="match status" value="1"/>
</dbReference>
<dbReference type="GO" id="GO:0035597">
    <property type="term" value="F:tRNA-2-methylthio-N(6)-dimethylallyladenosine(37) synthase activity"/>
    <property type="evidence" value="ECO:0007669"/>
    <property type="project" value="TreeGrafter"/>
</dbReference>
<keyword evidence="7" id="KW-0949">S-adenosyl-L-methionine</keyword>
<evidence type="ECO:0000256" key="10">
    <source>
        <dbReference type="ARBA" id="ARBA00023004"/>
    </source>
</evidence>
<dbReference type="PROSITE" id="PS51918">
    <property type="entry name" value="RADICAL_SAM"/>
    <property type="match status" value="1"/>
</dbReference>
<evidence type="ECO:0000256" key="4">
    <source>
        <dbReference type="ARBA" id="ARBA00022485"/>
    </source>
</evidence>
<dbReference type="GO" id="GO:0005829">
    <property type="term" value="C:cytosol"/>
    <property type="evidence" value="ECO:0007669"/>
    <property type="project" value="TreeGrafter"/>
</dbReference>
<dbReference type="SFLD" id="SFLDS00029">
    <property type="entry name" value="Radical_SAM"/>
    <property type="match status" value="1"/>
</dbReference>
<dbReference type="SFLD" id="SFLDG01082">
    <property type="entry name" value="B12-binding_domain_containing"/>
    <property type="match status" value="1"/>
</dbReference>
<gene>
    <name evidence="18" type="ORF">C1631_020240</name>
</gene>
<feature type="domain" description="Radical SAM core" evidence="17">
    <location>
        <begin position="142"/>
        <end position="376"/>
    </location>
</feature>
<keyword evidence="11" id="KW-0411">Iron-sulfur</keyword>
<sequence>MSTFQRTAAYHTLGCKLNFAETSTIARQLTDAGYDKVSFDDKANVYVINTCSVTENADRECKLHVKRAMKANPEGLVVIVGCYAQLKPEEISQIEGVDLVLGAKEKFNILSYLDDLEKTEHEGIVHSCEIEETDFFIGSYSIGDRTRAFLKVQDGCDYKCTYCTIPLARGISRSDTIENVLRNATEIAAKDIKEIVLTGVNIGDYGKGEFGNKRHEHTFLDLISELDKVEGIERIRISSIEPNLLKDESIELVSKSRSFVPHFHIPLQSGSDDLLKKMKRRYLTKLYNDRVNKIRTVMPDAAIGVDVIVGFPGETEERFMETYNFLNELPITYLHVFTYSERENTEATTMDGVVPVAERKKRNKMLRILSEKKKMAFYQTQLGKTLPVLWEHENKDGKMFGFTENYVRVQKDFDLGSVNQIEFLNLEKILSDGTVSVQSSYQNFLAKA</sequence>
<dbReference type="InterPro" id="IPR006467">
    <property type="entry name" value="MiaB-like_bact"/>
</dbReference>
<comment type="catalytic activity">
    <reaction evidence="13">
        <text>N(6)-L-threonylcarbamoyladenosine(37) in tRNA + (sulfur carrier)-SH + AH2 + 2 S-adenosyl-L-methionine = 2-methylsulfanyl-N(6)-L-threonylcarbamoyladenosine(37) in tRNA + (sulfur carrier)-H + 5'-deoxyadenosine + L-methionine + A + S-adenosyl-L-homocysteine + 2 H(+)</text>
        <dbReference type="Rhea" id="RHEA:37075"/>
        <dbReference type="Rhea" id="RHEA-COMP:10163"/>
        <dbReference type="Rhea" id="RHEA-COMP:11092"/>
        <dbReference type="Rhea" id="RHEA-COMP:14737"/>
        <dbReference type="Rhea" id="RHEA-COMP:14739"/>
        <dbReference type="ChEBI" id="CHEBI:13193"/>
        <dbReference type="ChEBI" id="CHEBI:15378"/>
        <dbReference type="ChEBI" id="CHEBI:17319"/>
        <dbReference type="ChEBI" id="CHEBI:17499"/>
        <dbReference type="ChEBI" id="CHEBI:29917"/>
        <dbReference type="ChEBI" id="CHEBI:57844"/>
        <dbReference type="ChEBI" id="CHEBI:57856"/>
        <dbReference type="ChEBI" id="CHEBI:59789"/>
        <dbReference type="ChEBI" id="CHEBI:64428"/>
        <dbReference type="ChEBI" id="CHEBI:74418"/>
        <dbReference type="ChEBI" id="CHEBI:74420"/>
        <dbReference type="EC" id="2.8.4.5"/>
    </reaction>
</comment>
<feature type="domain" description="MTTase N-terminal" evidence="16">
    <location>
        <begin position="6"/>
        <end position="118"/>
    </location>
</feature>
<dbReference type="CDD" id="cd01335">
    <property type="entry name" value="Radical_SAM"/>
    <property type="match status" value="1"/>
</dbReference>
<comment type="function">
    <text evidence="2">Catalyzes the methylthiolation of N6-threonylcarbamoyladenosine (t(6)A), leading to the formation of 2-methylthio-N6-threonylcarbamoyladenosine (ms(2)t(6)A) at position 37 in tRNAs that read codons beginning with adenine.</text>
</comment>
<dbReference type="PANTHER" id="PTHR43020:SF2">
    <property type="entry name" value="MITOCHONDRIAL TRNA METHYLTHIOTRANSFERASE CDK5RAP1"/>
    <property type="match status" value="1"/>
</dbReference>
<dbReference type="Pfam" id="PF04055">
    <property type="entry name" value="Radical_SAM"/>
    <property type="match status" value="1"/>
</dbReference>
<evidence type="ECO:0000256" key="14">
    <source>
        <dbReference type="ARBA" id="ARBA00061574"/>
    </source>
</evidence>
<comment type="cofactor">
    <cofactor evidence="1">
        <name>[4Fe-4S] cluster</name>
        <dbReference type="ChEBI" id="CHEBI:49883"/>
    </cofactor>
</comment>
<dbReference type="PANTHER" id="PTHR43020">
    <property type="entry name" value="CDK5 REGULATORY SUBUNIT-ASSOCIATED PROTEIN 1"/>
    <property type="match status" value="1"/>
</dbReference>
<dbReference type="InterPro" id="IPR020612">
    <property type="entry name" value="Methylthiotransferase_CS"/>
</dbReference>
<keyword evidence="5" id="KW-0963">Cytoplasm</keyword>
<organism evidence="18 19">
    <name type="scientific">Chryseobacterium phosphatilyticum</name>
    <dbReference type="NCBI Taxonomy" id="475075"/>
    <lineage>
        <taxon>Bacteria</taxon>
        <taxon>Pseudomonadati</taxon>
        <taxon>Bacteroidota</taxon>
        <taxon>Flavobacteriia</taxon>
        <taxon>Flavobacteriales</taxon>
        <taxon>Weeksellaceae</taxon>
        <taxon>Chryseobacterium group</taxon>
        <taxon>Chryseobacterium</taxon>
    </lineage>
</organism>
<evidence type="ECO:0000256" key="12">
    <source>
        <dbReference type="ARBA" id="ARBA00031213"/>
    </source>
</evidence>
<evidence type="ECO:0000259" key="16">
    <source>
        <dbReference type="PROSITE" id="PS51449"/>
    </source>
</evidence>
<dbReference type="EC" id="2.8.4.5" evidence="3"/>
<dbReference type="InterPro" id="IPR023404">
    <property type="entry name" value="rSAM_horseshoe"/>
</dbReference>
<dbReference type="PROSITE" id="PS01278">
    <property type="entry name" value="MTTASE_RADICAL"/>
    <property type="match status" value="1"/>
</dbReference>
<dbReference type="FunFam" id="3.80.30.20:FF:000001">
    <property type="entry name" value="tRNA-2-methylthio-N(6)-dimethylallyladenosine synthase 2"/>
    <property type="match status" value="1"/>
</dbReference>
<evidence type="ECO:0000256" key="13">
    <source>
        <dbReference type="ARBA" id="ARBA00051661"/>
    </source>
</evidence>
<dbReference type="RefSeq" id="WP_103247258.1">
    <property type="nucleotide sequence ID" value="NZ_PPED02000006.1"/>
</dbReference>
<dbReference type="OrthoDB" id="9805215at2"/>
<evidence type="ECO:0000256" key="11">
    <source>
        <dbReference type="ARBA" id="ARBA00023014"/>
    </source>
</evidence>
<keyword evidence="4" id="KW-0004">4Fe-4S</keyword>
<dbReference type="InterPro" id="IPR013848">
    <property type="entry name" value="Methylthiotransferase_N"/>
</dbReference>
<proteinExistence type="inferred from homology"/>
<evidence type="ECO:0000256" key="5">
    <source>
        <dbReference type="ARBA" id="ARBA00022490"/>
    </source>
</evidence>
<dbReference type="SMART" id="SM00729">
    <property type="entry name" value="Elp3"/>
    <property type="match status" value="1"/>
</dbReference>
<keyword evidence="8" id="KW-0819">tRNA processing</keyword>
<dbReference type="AlphaFoldDB" id="A0A316WUS1"/>
<evidence type="ECO:0000256" key="2">
    <source>
        <dbReference type="ARBA" id="ARBA00002399"/>
    </source>
</evidence>
<dbReference type="FunFam" id="3.40.50.12160:FF:000004">
    <property type="entry name" value="Threonylcarbamoyladenosine tRNA methylthiotransferase MtaB"/>
    <property type="match status" value="1"/>
</dbReference>
<dbReference type="EMBL" id="PPED02000006">
    <property type="protein sequence ID" value="PWN64955.1"/>
    <property type="molecule type" value="Genomic_DNA"/>
</dbReference>
<accession>A0A316WUS1</accession>
<comment type="caution">
    <text evidence="18">The sequence shown here is derived from an EMBL/GenBank/DDBJ whole genome shotgun (WGS) entry which is preliminary data.</text>
</comment>
<dbReference type="GO" id="GO:0046872">
    <property type="term" value="F:metal ion binding"/>
    <property type="evidence" value="ECO:0007669"/>
    <property type="project" value="UniProtKB-KW"/>
</dbReference>
<evidence type="ECO:0000256" key="8">
    <source>
        <dbReference type="ARBA" id="ARBA00022694"/>
    </source>
</evidence>
<evidence type="ECO:0000256" key="15">
    <source>
        <dbReference type="ARBA" id="ARBA00069898"/>
    </source>
</evidence>
<evidence type="ECO:0000256" key="7">
    <source>
        <dbReference type="ARBA" id="ARBA00022691"/>
    </source>
</evidence>
<dbReference type="GO" id="GO:0035598">
    <property type="term" value="F:tRNA (N(6)-L-threonylcarbamoyladenosine(37)-C(2))-methylthiotransferase activity"/>
    <property type="evidence" value="ECO:0007669"/>
    <property type="project" value="UniProtKB-EC"/>
</dbReference>
<dbReference type="SUPFAM" id="SSF102114">
    <property type="entry name" value="Radical SAM enzymes"/>
    <property type="match status" value="1"/>
</dbReference>
<dbReference type="SFLD" id="SFLDG01061">
    <property type="entry name" value="methylthiotransferase"/>
    <property type="match status" value="1"/>
</dbReference>
<reference evidence="18 19" key="1">
    <citation type="submission" date="2018-04" db="EMBL/GenBank/DDBJ databases">
        <title>Draft Genome Sequence of Phosphate-Solubilizing Chryseobacterium sp. ISE14 that is a Biocontrol and Plant Growth-Promoting Rhizobacterium Isolated from Cucumber.</title>
        <authorList>
            <person name="Jeong J.-J."/>
            <person name="Sang M.K."/>
            <person name="Choi I.-G."/>
            <person name="Kim K.D."/>
        </authorList>
    </citation>
    <scope>NUCLEOTIDE SEQUENCE [LARGE SCALE GENOMIC DNA]</scope>
    <source>
        <strain evidence="18 19">ISE14</strain>
    </source>
</reference>
<keyword evidence="9" id="KW-0479">Metal-binding</keyword>
<protein>
    <recommendedName>
        <fullName evidence="15">Threonylcarbamoyladenosine tRNA methylthiotransferase MtaB</fullName>
        <ecNumber evidence="3">2.8.4.5</ecNumber>
    </recommendedName>
    <alternativeName>
        <fullName evidence="12">tRNA-t(6)A37 methylthiotransferase</fullName>
    </alternativeName>
</protein>
<evidence type="ECO:0000313" key="18">
    <source>
        <dbReference type="EMBL" id="PWN64955.1"/>
    </source>
</evidence>
<evidence type="ECO:0000256" key="1">
    <source>
        <dbReference type="ARBA" id="ARBA00001966"/>
    </source>
</evidence>
<keyword evidence="10" id="KW-0408">Iron</keyword>
<dbReference type="InterPro" id="IPR005839">
    <property type="entry name" value="Methylthiotransferase"/>
</dbReference>